<keyword evidence="1" id="KW-0694">RNA-binding</keyword>
<evidence type="ECO:0000259" key="2">
    <source>
        <dbReference type="PROSITE" id="PS50137"/>
    </source>
</evidence>
<dbReference type="Gene3D" id="3.30.160.20">
    <property type="match status" value="2"/>
</dbReference>
<evidence type="ECO:0000313" key="4">
    <source>
        <dbReference type="WBParaSite" id="PSAMB.scaffold3463size18191.g21528.t1"/>
    </source>
</evidence>
<dbReference type="InterPro" id="IPR014720">
    <property type="entry name" value="dsRBD_dom"/>
</dbReference>
<protein>
    <submittedName>
        <fullName evidence="4">DRBM domain-containing protein</fullName>
    </submittedName>
</protein>
<dbReference type="WBParaSite" id="PSAMB.scaffold3463size18191.g21528.t1">
    <property type="protein sequence ID" value="PSAMB.scaffold3463size18191.g21528.t1"/>
    <property type="gene ID" value="PSAMB.scaffold3463size18191.g21528"/>
</dbReference>
<sequence>MMSMPEMQVADVQMQFMQRPNQRLGLGAPPKMRTKGPPARKTPFMLLNEHYPLLSRLINIEDLSASTTGHRFRCTATIAEKMFVGEGSNKKEAKQAMAERAVHDLLPHLAGSLANYAPVPPPINFASSDQHDYDMNFDGSDAITASFPQTDNAASQQVPKVAPESQHESPLAKLKRLCAEREAADGVKYSPQFECVDISPPEAKPHEKIFKYVLTMTEQGKVFEEEGQNKKNLQQGVIKAALRDVFNVEDNSAEMIAMEKPLKLKSDNPISV</sequence>
<dbReference type="GO" id="GO:0003723">
    <property type="term" value="F:RNA binding"/>
    <property type="evidence" value="ECO:0007669"/>
    <property type="project" value="UniProtKB-UniRule"/>
</dbReference>
<keyword evidence="3" id="KW-1185">Reference proteome</keyword>
<accession>A0A914WAG6</accession>
<evidence type="ECO:0000256" key="1">
    <source>
        <dbReference type="PROSITE-ProRule" id="PRU00266"/>
    </source>
</evidence>
<dbReference type="SMART" id="SM00358">
    <property type="entry name" value="DSRM"/>
    <property type="match status" value="2"/>
</dbReference>
<name>A0A914WAG6_9BILA</name>
<feature type="domain" description="DRBM" evidence="2">
    <location>
        <begin position="51"/>
        <end position="107"/>
    </location>
</feature>
<dbReference type="PROSITE" id="PS50137">
    <property type="entry name" value="DS_RBD"/>
    <property type="match status" value="1"/>
</dbReference>
<dbReference type="AlphaFoldDB" id="A0A914WAG6"/>
<dbReference type="Pfam" id="PF00035">
    <property type="entry name" value="dsrm"/>
    <property type="match status" value="1"/>
</dbReference>
<organism evidence="3 4">
    <name type="scientific">Plectus sambesii</name>
    <dbReference type="NCBI Taxonomy" id="2011161"/>
    <lineage>
        <taxon>Eukaryota</taxon>
        <taxon>Metazoa</taxon>
        <taxon>Ecdysozoa</taxon>
        <taxon>Nematoda</taxon>
        <taxon>Chromadorea</taxon>
        <taxon>Plectida</taxon>
        <taxon>Plectina</taxon>
        <taxon>Plectoidea</taxon>
        <taxon>Plectidae</taxon>
        <taxon>Plectus</taxon>
    </lineage>
</organism>
<evidence type="ECO:0000313" key="3">
    <source>
        <dbReference type="Proteomes" id="UP000887566"/>
    </source>
</evidence>
<proteinExistence type="predicted"/>
<dbReference type="SUPFAM" id="SSF54768">
    <property type="entry name" value="dsRNA-binding domain-like"/>
    <property type="match status" value="1"/>
</dbReference>
<reference evidence="4" key="1">
    <citation type="submission" date="2022-11" db="UniProtKB">
        <authorList>
            <consortium name="WormBaseParasite"/>
        </authorList>
    </citation>
    <scope>IDENTIFICATION</scope>
</reference>
<dbReference type="Proteomes" id="UP000887566">
    <property type="component" value="Unplaced"/>
</dbReference>